<reference evidence="2" key="1">
    <citation type="submission" date="2015-08" db="EMBL/GenBank/DDBJ databases">
        <title>Vibrio galatheae sp. nov., a novel member of the Vibrionaceae family isolated from the Solomon Islands.</title>
        <authorList>
            <person name="Giubergia S."/>
            <person name="Machado H."/>
            <person name="Mateiu R.V."/>
            <person name="Gram L."/>
        </authorList>
    </citation>
    <scope>NUCLEOTIDE SEQUENCE [LARGE SCALE GENOMIC DNA]</scope>
    <source>
        <strain evidence="2">DSM 19134</strain>
    </source>
</reference>
<dbReference type="AlphaFoldDB" id="A0A0M0HZB1"/>
<keyword evidence="2" id="KW-1185">Reference proteome</keyword>
<dbReference type="PATRIC" id="fig|171383.3.peg.3018"/>
<comment type="caution">
    <text evidence="1">The sequence shown here is derived from an EMBL/GenBank/DDBJ whole genome shotgun (WGS) entry which is preliminary data.</text>
</comment>
<proteinExistence type="predicted"/>
<protein>
    <submittedName>
        <fullName evidence="1">Uncharacterized protein</fullName>
    </submittedName>
</protein>
<dbReference type="InterPro" id="IPR024530">
    <property type="entry name" value="QSregVF_b"/>
</dbReference>
<dbReference type="EMBL" id="LHPI01000013">
    <property type="protein sequence ID" value="KOO06953.1"/>
    <property type="molecule type" value="Genomic_DNA"/>
</dbReference>
<dbReference type="Proteomes" id="UP000037530">
    <property type="component" value="Unassembled WGS sequence"/>
</dbReference>
<accession>A0A0M0HZB1</accession>
<evidence type="ECO:0000313" key="2">
    <source>
        <dbReference type="Proteomes" id="UP000037530"/>
    </source>
</evidence>
<evidence type="ECO:0000313" key="1">
    <source>
        <dbReference type="EMBL" id="KOO06953.1"/>
    </source>
</evidence>
<organism evidence="1 2">
    <name type="scientific">Vibrio hepatarius</name>
    <dbReference type="NCBI Taxonomy" id="171383"/>
    <lineage>
        <taxon>Bacteria</taxon>
        <taxon>Pseudomonadati</taxon>
        <taxon>Pseudomonadota</taxon>
        <taxon>Gammaproteobacteria</taxon>
        <taxon>Vibrionales</taxon>
        <taxon>Vibrionaceae</taxon>
        <taxon>Vibrio</taxon>
        <taxon>Vibrio oreintalis group</taxon>
    </lineage>
</organism>
<name>A0A0M0HZB1_9VIBR</name>
<dbReference type="Pfam" id="PF12843">
    <property type="entry name" value="QSregVF_b"/>
    <property type="match status" value="1"/>
</dbReference>
<dbReference type="RefSeq" id="WP_053409879.1">
    <property type="nucleotide sequence ID" value="NZ_LHPI01000013.1"/>
</dbReference>
<sequence length="113" mass="12873">MAFLGLFVLGVCVIALLYTGGSAIENKIIEHKKKLEEEAIIVPEIGGFLVHTHSDAERVHNLEKLTVRFGKHEGKTWAQVPTEYLTWMVHEDHKYVQLARVILAARRSDYTFV</sequence>
<gene>
    <name evidence="1" type="ORF">AKJ31_14745</name>
</gene>